<evidence type="ECO:0000313" key="3">
    <source>
        <dbReference type="EMBL" id="GJS82734.1"/>
    </source>
</evidence>
<evidence type="ECO:0000256" key="2">
    <source>
        <dbReference type="SAM" id="MobiDB-lite"/>
    </source>
</evidence>
<feature type="compositionally biased region" description="Low complexity" evidence="2">
    <location>
        <begin position="29"/>
        <end position="39"/>
    </location>
</feature>
<reference evidence="3" key="1">
    <citation type="journal article" date="2022" name="Int. J. Mol. Sci.">
        <title>Draft Genome of Tanacetum Coccineum: Genomic Comparison of Closely Related Tanacetum-Family Plants.</title>
        <authorList>
            <person name="Yamashiro T."/>
            <person name="Shiraishi A."/>
            <person name="Nakayama K."/>
            <person name="Satake H."/>
        </authorList>
    </citation>
    <scope>NUCLEOTIDE SEQUENCE</scope>
</reference>
<reference evidence="3" key="2">
    <citation type="submission" date="2022-01" db="EMBL/GenBank/DDBJ databases">
        <authorList>
            <person name="Yamashiro T."/>
            <person name="Shiraishi A."/>
            <person name="Satake H."/>
            <person name="Nakayama K."/>
        </authorList>
    </citation>
    <scope>NUCLEOTIDE SEQUENCE</scope>
</reference>
<feature type="compositionally biased region" description="Polar residues" evidence="2">
    <location>
        <begin position="487"/>
        <end position="497"/>
    </location>
</feature>
<organism evidence="3 4">
    <name type="scientific">Tanacetum coccineum</name>
    <dbReference type="NCBI Taxonomy" id="301880"/>
    <lineage>
        <taxon>Eukaryota</taxon>
        <taxon>Viridiplantae</taxon>
        <taxon>Streptophyta</taxon>
        <taxon>Embryophyta</taxon>
        <taxon>Tracheophyta</taxon>
        <taxon>Spermatophyta</taxon>
        <taxon>Magnoliopsida</taxon>
        <taxon>eudicotyledons</taxon>
        <taxon>Gunneridae</taxon>
        <taxon>Pentapetalae</taxon>
        <taxon>asterids</taxon>
        <taxon>campanulids</taxon>
        <taxon>Asterales</taxon>
        <taxon>Asteraceae</taxon>
        <taxon>Asteroideae</taxon>
        <taxon>Anthemideae</taxon>
        <taxon>Anthemidinae</taxon>
        <taxon>Tanacetum</taxon>
    </lineage>
</organism>
<dbReference type="Proteomes" id="UP001151760">
    <property type="component" value="Unassembled WGS sequence"/>
</dbReference>
<feature type="region of interest" description="Disordered" evidence="2">
    <location>
        <begin position="485"/>
        <end position="518"/>
    </location>
</feature>
<protein>
    <submittedName>
        <fullName evidence="3">Uncharacterized protein</fullName>
    </submittedName>
</protein>
<evidence type="ECO:0000256" key="1">
    <source>
        <dbReference type="SAM" id="Coils"/>
    </source>
</evidence>
<sequence length="590" mass="66064">MSGTVPPIPPPFGANTSNPGSPIRTGNLTDTINNPTTTNVVPIVDENLPQLLDSRGGSHVTNVPEFDEEDFSSWKDRFLIYLDGLEPYLLEILENGTFVPLSPLSTSTNPLPKPHIQWSHADRRLANQDKRLKNLILTHEGPSETKDTKIATLRLKFNAFKALEGEKVNGTFTRLRSLLNDLENNGVSIPQVEVNAMFVNSLPRKWLSMNQTQRANNSIKNDILAALYGKYNYEEGLIDQIYKSSSEFLADLHAEFHERALLANQRRFFKRSGRVGLKAKIVVLTKKIDATNKEKSEKGLVVESFDWDEELVSSDDKGVTTFKALMAVADEPSVGRADARSGQWVEITMNKVQKLLSITDNDKRKHVLDYTHVDLHYVEDQRKNLLSKYNSLKQEFSSCKSELFDLKNTHALNSFFQNEITKLSLENESLKDEISDLKKVIGKWTSSRVTLDQLLSEQVPSNNVMALGGTGKKKEKGSSKEILFTKSDVSTSKTNPKLPSDLESDDNTQRPLPSLPKLIGVEPSGVKRCLTITKPKQPTDNVVLVTVKLWIETKPTPDSSTEKLLLTLMKEVKGLKEQIQTHSETSPPTS</sequence>
<dbReference type="EMBL" id="BQNB010010847">
    <property type="protein sequence ID" value="GJS82734.1"/>
    <property type="molecule type" value="Genomic_DNA"/>
</dbReference>
<feature type="coiled-coil region" evidence="1">
    <location>
        <begin position="375"/>
        <end position="440"/>
    </location>
</feature>
<gene>
    <name evidence="3" type="ORF">Tco_0749275</name>
</gene>
<feature type="compositionally biased region" description="Polar residues" evidence="2">
    <location>
        <begin position="14"/>
        <end position="28"/>
    </location>
</feature>
<comment type="caution">
    <text evidence="3">The sequence shown here is derived from an EMBL/GenBank/DDBJ whole genome shotgun (WGS) entry which is preliminary data.</text>
</comment>
<name>A0ABQ4YXX8_9ASTR</name>
<feature type="compositionally biased region" description="Pro residues" evidence="2">
    <location>
        <begin position="1"/>
        <end position="12"/>
    </location>
</feature>
<keyword evidence="4" id="KW-1185">Reference proteome</keyword>
<feature type="region of interest" description="Disordered" evidence="2">
    <location>
        <begin position="1"/>
        <end position="39"/>
    </location>
</feature>
<accession>A0ABQ4YXX8</accession>
<keyword evidence="1" id="KW-0175">Coiled coil</keyword>
<proteinExistence type="predicted"/>
<evidence type="ECO:0000313" key="4">
    <source>
        <dbReference type="Proteomes" id="UP001151760"/>
    </source>
</evidence>